<dbReference type="PANTHER" id="PTHR34213:SF2">
    <property type="entry name" value="NUCLEAR TRANSPORT FACTOR 2 (NTF2) FAMILY PROTEIN"/>
    <property type="match status" value="1"/>
</dbReference>
<dbReference type="PANTHER" id="PTHR34213">
    <property type="entry name" value="NUCLEAR TRANSPORT FACTOR 2 (NTF2) FAMILY PROTEIN"/>
    <property type="match status" value="1"/>
</dbReference>
<sequence length="178" mass="19642">MSATNAAGLEPSQSKKLEERSAQAHEQEVIRALKEMYSCSPQENTFSVYTPNAVFKDPIGIAEGVGSIKAQFIGLTKLFPRADITKFRVLANPPTVAKNTLLIDQDVAYFRDSKSASPTKSINSLLTLQLDDTHKITSHIEEWNHSKSTTGEDGFLGTLNEHRKKMTAKLTDTFVGKD</sequence>
<protein>
    <recommendedName>
        <fullName evidence="4">SnoaL-like domain-containing protein</fullName>
    </recommendedName>
</protein>
<dbReference type="OrthoDB" id="2400485at2759"/>
<evidence type="ECO:0000313" key="3">
    <source>
        <dbReference type="Proteomes" id="UP000799118"/>
    </source>
</evidence>
<dbReference type="AlphaFoldDB" id="A0A6A4IKR9"/>
<feature type="region of interest" description="Disordered" evidence="1">
    <location>
        <begin position="1"/>
        <end position="23"/>
    </location>
</feature>
<organism evidence="2 3">
    <name type="scientific">Gymnopus androsaceus JB14</name>
    <dbReference type="NCBI Taxonomy" id="1447944"/>
    <lineage>
        <taxon>Eukaryota</taxon>
        <taxon>Fungi</taxon>
        <taxon>Dikarya</taxon>
        <taxon>Basidiomycota</taxon>
        <taxon>Agaricomycotina</taxon>
        <taxon>Agaricomycetes</taxon>
        <taxon>Agaricomycetidae</taxon>
        <taxon>Agaricales</taxon>
        <taxon>Marasmiineae</taxon>
        <taxon>Omphalotaceae</taxon>
        <taxon>Gymnopus</taxon>
    </lineage>
</organism>
<keyword evidence="3" id="KW-1185">Reference proteome</keyword>
<dbReference type="Proteomes" id="UP000799118">
    <property type="component" value="Unassembled WGS sequence"/>
</dbReference>
<dbReference type="SUPFAM" id="SSF54427">
    <property type="entry name" value="NTF2-like"/>
    <property type="match status" value="1"/>
</dbReference>
<dbReference type="EMBL" id="ML769388">
    <property type="protein sequence ID" value="KAE9409114.1"/>
    <property type="molecule type" value="Genomic_DNA"/>
</dbReference>
<evidence type="ECO:0000256" key="1">
    <source>
        <dbReference type="SAM" id="MobiDB-lite"/>
    </source>
</evidence>
<reference evidence="2" key="1">
    <citation type="journal article" date="2019" name="Environ. Microbiol.">
        <title>Fungal ecological strategies reflected in gene transcription - a case study of two litter decomposers.</title>
        <authorList>
            <person name="Barbi F."/>
            <person name="Kohler A."/>
            <person name="Barry K."/>
            <person name="Baskaran P."/>
            <person name="Daum C."/>
            <person name="Fauchery L."/>
            <person name="Ihrmark K."/>
            <person name="Kuo A."/>
            <person name="LaButti K."/>
            <person name="Lipzen A."/>
            <person name="Morin E."/>
            <person name="Grigoriev I.V."/>
            <person name="Henrissat B."/>
            <person name="Lindahl B."/>
            <person name="Martin F."/>
        </authorList>
    </citation>
    <scope>NUCLEOTIDE SEQUENCE</scope>
    <source>
        <strain evidence="2">JB14</strain>
    </source>
</reference>
<accession>A0A6A4IKR9</accession>
<gene>
    <name evidence="2" type="ORF">BT96DRAFT_807017</name>
</gene>
<evidence type="ECO:0008006" key="4">
    <source>
        <dbReference type="Google" id="ProtNLM"/>
    </source>
</evidence>
<name>A0A6A4IKR9_9AGAR</name>
<dbReference type="InterPro" id="IPR032710">
    <property type="entry name" value="NTF2-like_dom_sf"/>
</dbReference>
<feature type="compositionally biased region" description="Basic and acidic residues" evidence="1">
    <location>
        <begin position="13"/>
        <end position="23"/>
    </location>
</feature>
<proteinExistence type="predicted"/>
<evidence type="ECO:0000313" key="2">
    <source>
        <dbReference type="EMBL" id="KAE9409114.1"/>
    </source>
</evidence>